<evidence type="ECO:0000256" key="3">
    <source>
        <dbReference type="ARBA" id="ARBA00022801"/>
    </source>
</evidence>
<dbReference type="InterPro" id="IPR051093">
    <property type="entry name" value="Neuroligin/BSAL"/>
</dbReference>
<dbReference type="PROSITE" id="PS00122">
    <property type="entry name" value="CARBOXYLESTERASE_B_1"/>
    <property type="match status" value="1"/>
</dbReference>
<dbReference type="EC" id="3.1.1.-" evidence="4"/>
<dbReference type="Gene3D" id="3.40.50.1820">
    <property type="entry name" value="alpha/beta hydrolase"/>
    <property type="match status" value="1"/>
</dbReference>
<dbReference type="ESTHER" id="mizye-a0a210pul3">
    <property type="family name" value="Carb_B_Mollusca"/>
</dbReference>
<dbReference type="PANTHER" id="PTHR43903">
    <property type="entry name" value="NEUROLIGIN"/>
    <property type="match status" value="1"/>
</dbReference>
<reference evidence="6 7" key="1">
    <citation type="journal article" date="2017" name="Nat. Ecol. Evol.">
        <title>Scallop genome provides insights into evolution of bilaterian karyotype and development.</title>
        <authorList>
            <person name="Wang S."/>
            <person name="Zhang J."/>
            <person name="Jiao W."/>
            <person name="Li J."/>
            <person name="Xun X."/>
            <person name="Sun Y."/>
            <person name="Guo X."/>
            <person name="Huan P."/>
            <person name="Dong B."/>
            <person name="Zhang L."/>
            <person name="Hu X."/>
            <person name="Sun X."/>
            <person name="Wang J."/>
            <person name="Zhao C."/>
            <person name="Wang Y."/>
            <person name="Wang D."/>
            <person name="Huang X."/>
            <person name="Wang R."/>
            <person name="Lv J."/>
            <person name="Li Y."/>
            <person name="Zhang Z."/>
            <person name="Liu B."/>
            <person name="Lu W."/>
            <person name="Hui Y."/>
            <person name="Liang J."/>
            <person name="Zhou Z."/>
            <person name="Hou R."/>
            <person name="Li X."/>
            <person name="Liu Y."/>
            <person name="Li H."/>
            <person name="Ning X."/>
            <person name="Lin Y."/>
            <person name="Zhao L."/>
            <person name="Xing Q."/>
            <person name="Dou J."/>
            <person name="Li Y."/>
            <person name="Mao J."/>
            <person name="Guo H."/>
            <person name="Dou H."/>
            <person name="Li T."/>
            <person name="Mu C."/>
            <person name="Jiang W."/>
            <person name="Fu Q."/>
            <person name="Fu X."/>
            <person name="Miao Y."/>
            <person name="Liu J."/>
            <person name="Yu Q."/>
            <person name="Li R."/>
            <person name="Liao H."/>
            <person name="Li X."/>
            <person name="Kong Y."/>
            <person name="Jiang Z."/>
            <person name="Chourrout D."/>
            <person name="Li R."/>
            <person name="Bao Z."/>
        </authorList>
    </citation>
    <scope>NUCLEOTIDE SEQUENCE [LARGE SCALE GENOMIC DNA]</scope>
    <source>
        <strain evidence="6 7">PY_sf001</strain>
    </source>
</reference>
<sequence>MATILSHMLLMTIPVIVIGQNNPTVRTRMGEVRGILENNVNQFRNIPYAKPPVGPLRFAKSVPSDPWTTVRDGTQFGPSCLQPPYPETDKFLPNLNKSEDCLYLNVYVPGSVVAGSNKPVMVWIHGGAFLVGQAMLYDASFLAKTGDVIVVTVNYRLGVFGFLSTMDSILPGNYGLWDQRLALQWVKTNIAEFGGNPSSVTLFGESAGSISVSLQSINPMNRGLFQRVIAESGVSLSNIAVWDNSSSFARDVGVSLNCSSTTGKLDDAYVRCMRSIPAAKLLNTQNVALFMQSDNFGPVLHPIIGPVIDHTLITDSPYKLLSNTSSPSFQFFRSLDYMAGNVNQEGSLFLERLAKIGKSKNFDFKTGVPTSVFCNYLVPIFTATFEAVSSRTISPASACSTYGRSDVAAQASSVLDCFADVNFVVPAIESLGIHSAGNILTSTYQYMFNRPSIDTPSLQSLPHWFVGAPHASEVFFLFGAQELKSKFNITVSAADMALSQRMMTHWTNFAKIGNPNMNNNPMWIPYDISQRFYMDFNSNVTLKSHLYKARVSLWLGDQSDLLSALQSVIVGRGTE</sequence>
<dbReference type="PROSITE" id="PS00941">
    <property type="entry name" value="CARBOXYLESTERASE_B_2"/>
    <property type="match status" value="1"/>
</dbReference>
<evidence type="ECO:0000259" key="5">
    <source>
        <dbReference type="Pfam" id="PF00135"/>
    </source>
</evidence>
<dbReference type="InterPro" id="IPR019819">
    <property type="entry name" value="Carboxylesterase_B_CS"/>
</dbReference>
<evidence type="ECO:0000256" key="1">
    <source>
        <dbReference type="ARBA" id="ARBA00005964"/>
    </source>
</evidence>
<dbReference type="OrthoDB" id="408631at2759"/>
<gene>
    <name evidence="6" type="ORF">KP79_PYT23403</name>
</gene>
<keyword evidence="2 4" id="KW-0732">Signal</keyword>
<dbReference type="Proteomes" id="UP000242188">
    <property type="component" value="Unassembled WGS sequence"/>
</dbReference>
<dbReference type="GO" id="GO:0016787">
    <property type="term" value="F:hydrolase activity"/>
    <property type="evidence" value="ECO:0007669"/>
    <property type="project" value="UniProtKB-KW"/>
</dbReference>
<keyword evidence="7" id="KW-1185">Reference proteome</keyword>
<dbReference type="InterPro" id="IPR019826">
    <property type="entry name" value="Carboxylesterase_B_AS"/>
</dbReference>
<feature type="chain" id="PRO_5011819448" description="Carboxylic ester hydrolase" evidence="4">
    <location>
        <begin position="20"/>
        <end position="575"/>
    </location>
</feature>
<dbReference type="Pfam" id="PF00135">
    <property type="entry name" value="COesterase"/>
    <property type="match status" value="1"/>
</dbReference>
<feature type="domain" description="Carboxylesterase type B" evidence="5">
    <location>
        <begin position="22"/>
        <end position="554"/>
    </location>
</feature>
<keyword evidence="3 4" id="KW-0378">Hydrolase</keyword>
<evidence type="ECO:0000313" key="7">
    <source>
        <dbReference type="Proteomes" id="UP000242188"/>
    </source>
</evidence>
<organism evidence="6 7">
    <name type="scientific">Mizuhopecten yessoensis</name>
    <name type="common">Japanese scallop</name>
    <name type="synonym">Patinopecten yessoensis</name>
    <dbReference type="NCBI Taxonomy" id="6573"/>
    <lineage>
        <taxon>Eukaryota</taxon>
        <taxon>Metazoa</taxon>
        <taxon>Spiralia</taxon>
        <taxon>Lophotrochozoa</taxon>
        <taxon>Mollusca</taxon>
        <taxon>Bivalvia</taxon>
        <taxon>Autobranchia</taxon>
        <taxon>Pteriomorphia</taxon>
        <taxon>Pectinida</taxon>
        <taxon>Pectinoidea</taxon>
        <taxon>Pectinidae</taxon>
        <taxon>Mizuhopecten</taxon>
    </lineage>
</organism>
<name>A0A210PUL3_MIZYE</name>
<protein>
    <recommendedName>
        <fullName evidence="4">Carboxylic ester hydrolase</fullName>
        <ecNumber evidence="4">3.1.1.-</ecNumber>
    </recommendedName>
</protein>
<proteinExistence type="inferred from homology"/>
<accession>A0A210PUL3</accession>
<dbReference type="STRING" id="6573.A0A210PUL3"/>
<evidence type="ECO:0000256" key="4">
    <source>
        <dbReference type="RuleBase" id="RU361235"/>
    </source>
</evidence>
<dbReference type="InterPro" id="IPR029058">
    <property type="entry name" value="AB_hydrolase_fold"/>
</dbReference>
<dbReference type="AlphaFoldDB" id="A0A210PUL3"/>
<feature type="signal peptide" evidence="4">
    <location>
        <begin position="1"/>
        <end position="19"/>
    </location>
</feature>
<evidence type="ECO:0000256" key="2">
    <source>
        <dbReference type="ARBA" id="ARBA00022729"/>
    </source>
</evidence>
<dbReference type="SUPFAM" id="SSF53474">
    <property type="entry name" value="alpha/beta-Hydrolases"/>
    <property type="match status" value="1"/>
</dbReference>
<evidence type="ECO:0000313" key="6">
    <source>
        <dbReference type="EMBL" id="OWF40145.1"/>
    </source>
</evidence>
<comment type="caution">
    <text evidence="6">The sequence shown here is derived from an EMBL/GenBank/DDBJ whole genome shotgun (WGS) entry which is preliminary data.</text>
</comment>
<dbReference type="EMBL" id="NEDP02005485">
    <property type="protein sequence ID" value="OWF40145.1"/>
    <property type="molecule type" value="Genomic_DNA"/>
</dbReference>
<dbReference type="InterPro" id="IPR002018">
    <property type="entry name" value="CarbesteraseB"/>
</dbReference>
<comment type="similarity">
    <text evidence="1 4">Belongs to the type-B carboxylesterase/lipase family.</text>
</comment>